<comment type="similarity">
    <text evidence="7">Belongs to the class I-like SAM-binding methyltransferase superfamily. rRNA adenine N(6)-methyltransferase family. RsmA subfamily.</text>
</comment>
<dbReference type="SUPFAM" id="SSF53335">
    <property type="entry name" value="S-adenosyl-L-methionine-dependent methyltransferases"/>
    <property type="match status" value="1"/>
</dbReference>
<dbReference type="GO" id="GO:0003723">
    <property type="term" value="F:RNA binding"/>
    <property type="evidence" value="ECO:0007669"/>
    <property type="project" value="UniProtKB-UniRule"/>
</dbReference>
<evidence type="ECO:0000256" key="4">
    <source>
        <dbReference type="ARBA" id="ARBA00022679"/>
    </source>
</evidence>
<dbReference type="InterPro" id="IPR020596">
    <property type="entry name" value="rRNA_Ade_Mease_Trfase_CS"/>
</dbReference>
<comment type="caution">
    <text evidence="10">The sequence shown here is derived from an EMBL/GenBank/DDBJ whole genome shotgun (WGS) entry which is preliminary data.</text>
</comment>
<dbReference type="InterPro" id="IPR001737">
    <property type="entry name" value="KsgA/Erm"/>
</dbReference>
<keyword evidence="3 7" id="KW-0489">Methyltransferase</keyword>
<comment type="subcellular location">
    <subcellularLocation>
        <location evidence="7">Cytoplasm</location>
    </subcellularLocation>
</comment>
<name>A0A1C3EA04_9PLAN</name>
<dbReference type="Gene3D" id="1.10.8.100">
    <property type="entry name" value="Ribosomal RNA adenine dimethylase-like, domain 2"/>
    <property type="match status" value="1"/>
</dbReference>
<keyword evidence="6 7" id="KW-0694">RNA-binding</keyword>
<evidence type="ECO:0000259" key="9">
    <source>
        <dbReference type="SMART" id="SM00650"/>
    </source>
</evidence>
<evidence type="ECO:0000256" key="8">
    <source>
        <dbReference type="PROSITE-ProRule" id="PRU01026"/>
    </source>
</evidence>
<accession>A0A1C3EA04</accession>
<sequence length="314" mass="34938">MSEDHRQTRTHLTELFHKLRINPRGDLGQNFLIDINLVELVAREAQLSKDDVVLEVGTGTGGLTIFLAAEAGEVVSIEYDPNMHAIASKQHAGLSNVQWVNTDALKNKNQLHPLLVESVNTALARRPGSTLKLVANLPYNVATPVISMIVGSDWPWSRMVVTVQWEMAVRMQATPGSSDYSGLSIWLQSQCDIEILRKLPPDVFWPRPKIDSAVVLVTPAPARRDRIADPEFFHNYLRAIFMHRRKLLRGVLCSTYSQVAKPRIDELLQQAGIASQARAEELPTEIHVALANLLYHEINPPTPATGLDSLKTAN</sequence>
<evidence type="ECO:0000313" key="10">
    <source>
        <dbReference type="EMBL" id="ODA30044.1"/>
    </source>
</evidence>
<evidence type="ECO:0000256" key="3">
    <source>
        <dbReference type="ARBA" id="ARBA00022603"/>
    </source>
</evidence>
<evidence type="ECO:0000256" key="7">
    <source>
        <dbReference type="HAMAP-Rule" id="MF_00607"/>
    </source>
</evidence>
<keyword evidence="1 7" id="KW-0963">Cytoplasm</keyword>
<keyword evidence="4 7" id="KW-0808">Transferase</keyword>
<dbReference type="PROSITE" id="PS51689">
    <property type="entry name" value="SAM_RNA_A_N6_MT"/>
    <property type="match status" value="1"/>
</dbReference>
<dbReference type="OrthoDB" id="9814755at2"/>
<dbReference type="Pfam" id="PF00398">
    <property type="entry name" value="RrnaAD"/>
    <property type="match status" value="1"/>
</dbReference>
<feature type="binding site" evidence="7 8">
    <location>
        <position position="103"/>
    </location>
    <ligand>
        <name>S-adenosyl-L-methionine</name>
        <dbReference type="ChEBI" id="CHEBI:59789"/>
    </ligand>
</feature>
<evidence type="ECO:0000313" key="11">
    <source>
        <dbReference type="Proteomes" id="UP000094828"/>
    </source>
</evidence>
<dbReference type="InterPro" id="IPR020598">
    <property type="entry name" value="rRNA_Ade_methylase_Trfase_N"/>
</dbReference>
<keyword evidence="11" id="KW-1185">Reference proteome</keyword>
<feature type="binding site" evidence="7 8">
    <location>
        <position position="32"/>
    </location>
    <ligand>
        <name>S-adenosyl-L-methionine</name>
        <dbReference type="ChEBI" id="CHEBI:59789"/>
    </ligand>
</feature>
<dbReference type="STRING" id="1841610.A6X21_06820"/>
<dbReference type="RefSeq" id="WP_068849001.1">
    <property type="nucleotide sequence ID" value="NZ_LYDR01000116.1"/>
</dbReference>
<comment type="function">
    <text evidence="7">Specifically dimethylates two adjacent adenosines (A1518 and A1519) in the loop of a conserved hairpin near the 3'-end of 16S rRNA in the 30S particle. May play a critical role in biogenesis of 30S subunits.</text>
</comment>
<dbReference type="CDD" id="cd02440">
    <property type="entry name" value="AdoMet_MTases"/>
    <property type="match status" value="1"/>
</dbReference>
<dbReference type="PANTHER" id="PTHR11727:SF7">
    <property type="entry name" value="DIMETHYLADENOSINE TRANSFERASE-RELATED"/>
    <property type="match status" value="1"/>
</dbReference>
<keyword evidence="5 7" id="KW-0949">S-adenosyl-L-methionine</keyword>
<reference evidence="10 11" key="1">
    <citation type="submission" date="2016-05" db="EMBL/GenBank/DDBJ databases">
        <title>Genomic and physiological characterization of Planctopirus sp. isolated from fresh water lake.</title>
        <authorList>
            <person name="Subhash Y."/>
            <person name="Ramana C."/>
        </authorList>
    </citation>
    <scope>NUCLEOTIDE SEQUENCE [LARGE SCALE GENOMIC DNA]</scope>
    <source>
        <strain evidence="10 11">JC280</strain>
    </source>
</reference>
<dbReference type="Proteomes" id="UP000094828">
    <property type="component" value="Unassembled WGS sequence"/>
</dbReference>
<dbReference type="PROSITE" id="PS01131">
    <property type="entry name" value="RRNA_A_DIMETH"/>
    <property type="match status" value="1"/>
</dbReference>
<evidence type="ECO:0000256" key="1">
    <source>
        <dbReference type="ARBA" id="ARBA00022490"/>
    </source>
</evidence>
<dbReference type="GO" id="GO:0052908">
    <property type="term" value="F:16S rRNA (adenine(1518)-N(6)/adenine(1519)-N(6))-dimethyltransferase activity"/>
    <property type="evidence" value="ECO:0007669"/>
    <property type="project" value="UniProtKB-EC"/>
</dbReference>
<evidence type="ECO:0000256" key="2">
    <source>
        <dbReference type="ARBA" id="ARBA00022552"/>
    </source>
</evidence>
<feature type="binding site" evidence="7 8">
    <location>
        <position position="78"/>
    </location>
    <ligand>
        <name>S-adenosyl-L-methionine</name>
        <dbReference type="ChEBI" id="CHEBI:59789"/>
    </ligand>
</feature>
<feature type="domain" description="Ribosomal RNA adenine methylase transferase N-terminal" evidence="9">
    <location>
        <begin position="37"/>
        <end position="221"/>
    </location>
</feature>
<dbReference type="InterPro" id="IPR029063">
    <property type="entry name" value="SAM-dependent_MTases_sf"/>
</dbReference>
<dbReference type="Gene3D" id="3.40.50.150">
    <property type="entry name" value="Vaccinia Virus protein VP39"/>
    <property type="match status" value="1"/>
</dbReference>
<dbReference type="InterPro" id="IPR023165">
    <property type="entry name" value="rRNA_Ade_diMease-like_C"/>
</dbReference>
<dbReference type="EMBL" id="LYDR01000116">
    <property type="protein sequence ID" value="ODA30044.1"/>
    <property type="molecule type" value="Genomic_DNA"/>
</dbReference>
<feature type="binding site" evidence="7 8">
    <location>
        <position position="57"/>
    </location>
    <ligand>
        <name>S-adenosyl-L-methionine</name>
        <dbReference type="ChEBI" id="CHEBI:59789"/>
    </ligand>
</feature>
<dbReference type="HAMAP" id="MF_00607">
    <property type="entry name" value="16SrRNA_methyltr_A"/>
    <property type="match status" value="1"/>
</dbReference>
<dbReference type="AlphaFoldDB" id="A0A1C3EA04"/>
<evidence type="ECO:0000256" key="6">
    <source>
        <dbReference type="ARBA" id="ARBA00022884"/>
    </source>
</evidence>
<comment type="catalytic activity">
    <reaction evidence="7">
        <text>adenosine(1518)/adenosine(1519) in 16S rRNA + 4 S-adenosyl-L-methionine = N(6)-dimethyladenosine(1518)/N(6)-dimethyladenosine(1519) in 16S rRNA + 4 S-adenosyl-L-homocysteine + 4 H(+)</text>
        <dbReference type="Rhea" id="RHEA:19609"/>
        <dbReference type="Rhea" id="RHEA-COMP:10232"/>
        <dbReference type="Rhea" id="RHEA-COMP:10233"/>
        <dbReference type="ChEBI" id="CHEBI:15378"/>
        <dbReference type="ChEBI" id="CHEBI:57856"/>
        <dbReference type="ChEBI" id="CHEBI:59789"/>
        <dbReference type="ChEBI" id="CHEBI:74411"/>
        <dbReference type="ChEBI" id="CHEBI:74493"/>
        <dbReference type="EC" id="2.1.1.182"/>
    </reaction>
</comment>
<feature type="binding site" evidence="7 8">
    <location>
        <position position="136"/>
    </location>
    <ligand>
        <name>S-adenosyl-L-methionine</name>
        <dbReference type="ChEBI" id="CHEBI:59789"/>
    </ligand>
</feature>
<protein>
    <recommendedName>
        <fullName evidence="7">Ribosomal RNA small subunit methyltransferase A</fullName>
        <ecNumber evidence="7">2.1.1.182</ecNumber>
    </recommendedName>
    <alternativeName>
        <fullName evidence="7">16S rRNA (adenine(1518)-N(6)/adenine(1519)-N(6))-dimethyltransferase</fullName>
    </alternativeName>
    <alternativeName>
        <fullName evidence="7">16S rRNA dimethyladenosine transferase</fullName>
    </alternativeName>
    <alternativeName>
        <fullName evidence="7">16S rRNA dimethylase</fullName>
    </alternativeName>
    <alternativeName>
        <fullName evidence="7">S-adenosylmethionine-6-N', N'-adenosyl(rRNA) dimethyltransferase</fullName>
    </alternativeName>
</protein>
<dbReference type="EC" id="2.1.1.182" evidence="7"/>
<dbReference type="GO" id="GO:0005829">
    <property type="term" value="C:cytosol"/>
    <property type="evidence" value="ECO:0007669"/>
    <property type="project" value="TreeGrafter"/>
</dbReference>
<dbReference type="PANTHER" id="PTHR11727">
    <property type="entry name" value="DIMETHYLADENOSINE TRANSFERASE"/>
    <property type="match status" value="1"/>
</dbReference>
<keyword evidence="2 7" id="KW-0698">rRNA processing</keyword>
<dbReference type="NCBIfam" id="TIGR00755">
    <property type="entry name" value="ksgA"/>
    <property type="match status" value="1"/>
</dbReference>
<gene>
    <name evidence="7" type="primary">rsmA</name>
    <name evidence="7" type="synonym">ksgA</name>
    <name evidence="10" type="ORF">A6X21_06820</name>
</gene>
<organism evidence="10 11">
    <name type="scientific">Planctopirus hydrillae</name>
    <dbReference type="NCBI Taxonomy" id="1841610"/>
    <lineage>
        <taxon>Bacteria</taxon>
        <taxon>Pseudomonadati</taxon>
        <taxon>Planctomycetota</taxon>
        <taxon>Planctomycetia</taxon>
        <taxon>Planctomycetales</taxon>
        <taxon>Planctomycetaceae</taxon>
        <taxon>Planctopirus</taxon>
    </lineage>
</organism>
<proteinExistence type="inferred from homology"/>
<dbReference type="InterPro" id="IPR011530">
    <property type="entry name" value="rRNA_adenine_dimethylase"/>
</dbReference>
<evidence type="ECO:0000256" key="5">
    <source>
        <dbReference type="ARBA" id="ARBA00022691"/>
    </source>
</evidence>
<feature type="binding site" evidence="7 8">
    <location>
        <position position="30"/>
    </location>
    <ligand>
        <name>S-adenosyl-L-methionine</name>
        <dbReference type="ChEBI" id="CHEBI:59789"/>
    </ligand>
</feature>
<dbReference type="SMART" id="SM00650">
    <property type="entry name" value="rADc"/>
    <property type="match status" value="1"/>
</dbReference>